<keyword evidence="8" id="KW-0704">Schiff base</keyword>
<evidence type="ECO:0000256" key="6">
    <source>
        <dbReference type="ARBA" id="ARBA00023145"/>
    </source>
</evidence>
<evidence type="ECO:0000256" key="3">
    <source>
        <dbReference type="ARBA" id="ARBA00022813"/>
    </source>
</evidence>
<evidence type="ECO:0000256" key="1">
    <source>
        <dbReference type="ARBA" id="ARBA00001928"/>
    </source>
</evidence>
<dbReference type="InterPro" id="IPR003826">
    <property type="entry name" value="AdoMetDC_fam_prok"/>
</dbReference>
<dbReference type="GO" id="GO:0005829">
    <property type="term" value="C:cytosol"/>
    <property type="evidence" value="ECO:0007669"/>
    <property type="project" value="TreeGrafter"/>
</dbReference>
<sequence>MTLPADVGGVEWVLEAFGCDAARLRDARALGALVDELVATLALRPVAPAQWHQFPGPAGITGLVLLAESHLAVHTFPEHASLCLNLFCCVPRAEWDWANGLARHVGATDVRVRRLERAYAGRPATVGA</sequence>
<evidence type="ECO:0000256" key="7">
    <source>
        <dbReference type="ARBA" id="ARBA00023239"/>
    </source>
</evidence>
<keyword evidence="11" id="KW-1185">Reference proteome</keyword>
<keyword evidence="7" id="KW-0456">Lyase</keyword>
<dbReference type="PANTHER" id="PTHR33866:SF2">
    <property type="entry name" value="S-ADENOSYLMETHIONINE DECARBOXYLASE PROENZYME"/>
    <property type="match status" value="1"/>
</dbReference>
<keyword evidence="6" id="KW-0865">Zymogen</keyword>
<reference evidence="10" key="1">
    <citation type="submission" date="2022-08" db="EMBL/GenBank/DDBJ databases">
        <title>Draft genome sequencing of Roseisolibacter agri AW1220.</title>
        <authorList>
            <person name="Tobiishi Y."/>
            <person name="Tonouchi A."/>
        </authorList>
    </citation>
    <scope>NUCLEOTIDE SEQUENCE</scope>
    <source>
        <strain evidence="10">AW1220</strain>
    </source>
</reference>
<evidence type="ECO:0000313" key="11">
    <source>
        <dbReference type="Proteomes" id="UP001161325"/>
    </source>
</evidence>
<proteinExistence type="predicted"/>
<dbReference type="AlphaFoldDB" id="A0AA37Q6W2"/>
<keyword evidence="2" id="KW-0210">Decarboxylase</keyword>
<evidence type="ECO:0000256" key="4">
    <source>
        <dbReference type="ARBA" id="ARBA00023066"/>
    </source>
</evidence>
<evidence type="ECO:0008006" key="12">
    <source>
        <dbReference type="Google" id="ProtNLM"/>
    </source>
</evidence>
<keyword evidence="4" id="KW-0745">Spermidine biosynthesis</keyword>
<accession>A0AA37Q6W2</accession>
<dbReference type="Proteomes" id="UP001161325">
    <property type="component" value="Unassembled WGS sequence"/>
</dbReference>
<keyword evidence="5" id="KW-0620">Polyamine biosynthesis</keyword>
<organism evidence="10 11">
    <name type="scientific">Roseisolibacter agri</name>
    <dbReference type="NCBI Taxonomy" id="2014610"/>
    <lineage>
        <taxon>Bacteria</taxon>
        <taxon>Pseudomonadati</taxon>
        <taxon>Gemmatimonadota</taxon>
        <taxon>Gemmatimonadia</taxon>
        <taxon>Gemmatimonadales</taxon>
        <taxon>Gemmatimonadaceae</taxon>
        <taxon>Roseisolibacter</taxon>
    </lineage>
</organism>
<comment type="caution">
    <text evidence="10">The sequence shown here is derived from an EMBL/GenBank/DDBJ whole genome shotgun (WGS) entry which is preliminary data.</text>
</comment>
<keyword evidence="9" id="KW-0670">Pyruvate</keyword>
<dbReference type="Pfam" id="PF02675">
    <property type="entry name" value="AdoMet_dc"/>
    <property type="match status" value="1"/>
</dbReference>
<dbReference type="EMBL" id="BRXS01000002">
    <property type="protein sequence ID" value="GLC24827.1"/>
    <property type="molecule type" value="Genomic_DNA"/>
</dbReference>
<dbReference type="GO" id="GO:0004014">
    <property type="term" value="F:adenosylmethionine decarboxylase activity"/>
    <property type="evidence" value="ECO:0007669"/>
    <property type="project" value="InterPro"/>
</dbReference>
<dbReference type="SUPFAM" id="SSF56276">
    <property type="entry name" value="S-adenosylmethionine decarboxylase"/>
    <property type="match status" value="1"/>
</dbReference>
<comment type="cofactor">
    <cofactor evidence="1">
        <name>pyruvate</name>
        <dbReference type="ChEBI" id="CHEBI:15361"/>
    </cofactor>
</comment>
<name>A0AA37Q6W2_9BACT</name>
<dbReference type="PANTHER" id="PTHR33866">
    <property type="entry name" value="S-ADENOSYLMETHIONINE DECARBOXYLASE PROENZYME"/>
    <property type="match status" value="1"/>
</dbReference>
<evidence type="ECO:0000256" key="5">
    <source>
        <dbReference type="ARBA" id="ARBA00023115"/>
    </source>
</evidence>
<protein>
    <recommendedName>
        <fullName evidence="12">S-adenosylmethionine decarboxylase proenzyme</fullName>
    </recommendedName>
</protein>
<dbReference type="RefSeq" id="WP_284349271.1">
    <property type="nucleotide sequence ID" value="NZ_BRXS01000002.1"/>
</dbReference>
<evidence type="ECO:0000256" key="8">
    <source>
        <dbReference type="ARBA" id="ARBA00023270"/>
    </source>
</evidence>
<evidence type="ECO:0000256" key="9">
    <source>
        <dbReference type="ARBA" id="ARBA00023317"/>
    </source>
</evidence>
<dbReference type="InterPro" id="IPR016067">
    <property type="entry name" value="S-AdoMet_deCO2ase_core"/>
</dbReference>
<dbReference type="Gene3D" id="3.60.90.10">
    <property type="entry name" value="S-adenosylmethionine decarboxylase"/>
    <property type="match status" value="1"/>
</dbReference>
<gene>
    <name evidence="10" type="ORF">rosag_13400</name>
</gene>
<dbReference type="GO" id="GO:0008295">
    <property type="term" value="P:spermidine biosynthetic process"/>
    <property type="evidence" value="ECO:0007669"/>
    <property type="project" value="UniProtKB-KW"/>
</dbReference>
<evidence type="ECO:0000313" key="10">
    <source>
        <dbReference type="EMBL" id="GLC24827.1"/>
    </source>
</evidence>
<keyword evidence="3" id="KW-0068">Autocatalytic cleavage</keyword>
<evidence type="ECO:0000256" key="2">
    <source>
        <dbReference type="ARBA" id="ARBA00022793"/>
    </source>
</evidence>